<accession>A0AAV8WJ93</accession>
<keyword evidence="4" id="KW-1185">Reference proteome</keyword>
<feature type="compositionally biased region" description="Polar residues" evidence="1">
    <location>
        <begin position="123"/>
        <end position="136"/>
    </location>
</feature>
<gene>
    <name evidence="3" type="ORF">NQ314_020711</name>
</gene>
<evidence type="ECO:0000313" key="4">
    <source>
        <dbReference type="Proteomes" id="UP001162156"/>
    </source>
</evidence>
<dbReference type="Proteomes" id="UP001162156">
    <property type="component" value="Unassembled WGS sequence"/>
</dbReference>
<evidence type="ECO:0000313" key="3">
    <source>
        <dbReference type="EMBL" id="KAJ8926860.1"/>
    </source>
</evidence>
<evidence type="ECO:0000256" key="2">
    <source>
        <dbReference type="SAM" id="Phobius"/>
    </source>
</evidence>
<sequence>MGIIIITVVCCAVLTSIIWVVIIYQTRKRMPPPVIQTKMQELPELTDKSRAYQLQLHLCSDNISDHSSSKDSGTGDSAKRSNDDLAPEEFTMIINGEMVMEINNSHVPLLHCPRSTNHDRIVSSDTSESQTQPKEV</sequence>
<protein>
    <submittedName>
        <fullName evidence="3">Uncharacterized protein</fullName>
    </submittedName>
</protein>
<keyword evidence="2" id="KW-0812">Transmembrane</keyword>
<feature type="region of interest" description="Disordered" evidence="1">
    <location>
        <begin position="62"/>
        <end position="86"/>
    </location>
</feature>
<keyword evidence="2" id="KW-0472">Membrane</keyword>
<proteinExistence type="predicted"/>
<dbReference type="EMBL" id="JANEYF010005770">
    <property type="protein sequence ID" value="KAJ8926860.1"/>
    <property type="molecule type" value="Genomic_DNA"/>
</dbReference>
<feature type="transmembrane region" description="Helical" evidence="2">
    <location>
        <begin position="6"/>
        <end position="24"/>
    </location>
</feature>
<name>A0AAV8WJ93_9CUCU</name>
<dbReference type="AlphaFoldDB" id="A0AAV8WJ93"/>
<comment type="caution">
    <text evidence="3">The sequence shown here is derived from an EMBL/GenBank/DDBJ whole genome shotgun (WGS) entry which is preliminary data.</text>
</comment>
<feature type="region of interest" description="Disordered" evidence="1">
    <location>
        <begin position="110"/>
        <end position="136"/>
    </location>
</feature>
<keyword evidence="2" id="KW-1133">Transmembrane helix</keyword>
<reference evidence="3" key="1">
    <citation type="journal article" date="2023" name="Insect Mol. Biol.">
        <title>Genome sequencing provides insights into the evolution of gene families encoding plant cell wall-degrading enzymes in longhorned beetles.</title>
        <authorList>
            <person name="Shin N.R."/>
            <person name="Okamura Y."/>
            <person name="Kirsch R."/>
            <person name="Pauchet Y."/>
        </authorList>
    </citation>
    <scope>NUCLEOTIDE SEQUENCE</scope>
    <source>
        <strain evidence="3">RBIC_L_NR</strain>
    </source>
</reference>
<organism evidence="3 4">
    <name type="scientific">Rhamnusium bicolor</name>
    <dbReference type="NCBI Taxonomy" id="1586634"/>
    <lineage>
        <taxon>Eukaryota</taxon>
        <taxon>Metazoa</taxon>
        <taxon>Ecdysozoa</taxon>
        <taxon>Arthropoda</taxon>
        <taxon>Hexapoda</taxon>
        <taxon>Insecta</taxon>
        <taxon>Pterygota</taxon>
        <taxon>Neoptera</taxon>
        <taxon>Endopterygota</taxon>
        <taxon>Coleoptera</taxon>
        <taxon>Polyphaga</taxon>
        <taxon>Cucujiformia</taxon>
        <taxon>Chrysomeloidea</taxon>
        <taxon>Cerambycidae</taxon>
        <taxon>Lepturinae</taxon>
        <taxon>Rhagiini</taxon>
        <taxon>Rhamnusium</taxon>
    </lineage>
</organism>
<evidence type="ECO:0000256" key="1">
    <source>
        <dbReference type="SAM" id="MobiDB-lite"/>
    </source>
</evidence>